<reference evidence="2" key="1">
    <citation type="submission" date="2016-12" db="EMBL/GenBank/DDBJ databases">
        <authorList>
            <person name="Varghese N."/>
            <person name="Submissions S."/>
        </authorList>
    </citation>
    <scope>NUCLEOTIDE SEQUENCE [LARGE SCALE GENOMIC DNA]</scope>
    <source>
        <strain evidence="2">DSM 45599</strain>
    </source>
</reference>
<dbReference type="EMBL" id="FSQT01000002">
    <property type="protein sequence ID" value="SIN38090.1"/>
    <property type="molecule type" value="Genomic_DNA"/>
</dbReference>
<sequence>MDELMYEWPAWAVLHSERDGDCLLWRGEYRKGTRTLYFTHPNGERINVRLFLMLDPGDAYVKAYRTSCRRRRCISPLHQEWQFFNSPGVELSGWLDNRPRKGL</sequence>
<dbReference type="Proteomes" id="UP000185124">
    <property type="component" value="Unassembled WGS sequence"/>
</dbReference>
<proteinExistence type="predicted"/>
<accession>A0A1N6AVL1</accession>
<organism evidence="1 2">
    <name type="scientific">Micromonospora cremea</name>
    <dbReference type="NCBI Taxonomy" id="709881"/>
    <lineage>
        <taxon>Bacteria</taxon>
        <taxon>Bacillati</taxon>
        <taxon>Actinomycetota</taxon>
        <taxon>Actinomycetes</taxon>
        <taxon>Micromonosporales</taxon>
        <taxon>Micromonosporaceae</taxon>
        <taxon>Micromonospora</taxon>
    </lineage>
</organism>
<keyword evidence="2" id="KW-1185">Reference proteome</keyword>
<dbReference type="AlphaFoldDB" id="A0A1N6AVL1"/>
<name>A0A1N6AVL1_9ACTN</name>
<gene>
    <name evidence="1" type="ORF">SAMN04489832_6239</name>
</gene>
<evidence type="ECO:0000313" key="2">
    <source>
        <dbReference type="Proteomes" id="UP000185124"/>
    </source>
</evidence>
<evidence type="ECO:0000313" key="1">
    <source>
        <dbReference type="EMBL" id="SIN38090.1"/>
    </source>
</evidence>
<protein>
    <submittedName>
        <fullName evidence="1">Uncharacterized protein</fullName>
    </submittedName>
</protein>